<dbReference type="Pfam" id="PF03448">
    <property type="entry name" value="MgtE_N"/>
    <property type="match status" value="1"/>
</dbReference>
<dbReference type="RefSeq" id="WP_070934590.1">
    <property type="nucleotide sequence ID" value="NZ_MIPT01000001.1"/>
</dbReference>
<evidence type="ECO:0000256" key="1">
    <source>
        <dbReference type="SAM" id="MobiDB-lite"/>
    </source>
</evidence>
<reference evidence="3 4" key="1">
    <citation type="submission" date="2016-09" db="EMBL/GenBank/DDBJ databases">
        <title>Metabolic pathway, cell adaptation mechanisms and a novel monoxygenase revealed through proteogenomic-transcription analysis of a Sphingomonas haloaromaticamans strain degrading the fungicide ortho-phenylphenol.</title>
        <authorList>
            <person name="Perruchon C."/>
            <person name="Papadopoulou E.S."/>
            <person name="Rousidou C."/>
            <person name="Vasileiadis S."/>
            <person name="Tanou G."/>
            <person name="Amoutzias G."/>
            <person name="Molassiotis A."/>
            <person name="Karpouzas D.G."/>
        </authorList>
    </citation>
    <scope>NUCLEOTIDE SEQUENCE [LARGE SCALE GENOMIC DNA]</scope>
    <source>
        <strain evidence="3 4">P3</strain>
    </source>
</reference>
<dbReference type="Proteomes" id="UP000179467">
    <property type="component" value="Unassembled WGS sequence"/>
</dbReference>
<evidence type="ECO:0000259" key="2">
    <source>
        <dbReference type="Pfam" id="PF03448"/>
    </source>
</evidence>
<dbReference type="InterPro" id="IPR006668">
    <property type="entry name" value="Mg_transptr_MgtE_intracell_dom"/>
</dbReference>
<comment type="caution">
    <text evidence="3">The sequence shown here is derived from an EMBL/GenBank/DDBJ whole genome shotgun (WGS) entry which is preliminary data.</text>
</comment>
<dbReference type="SUPFAM" id="SSF158791">
    <property type="entry name" value="MgtE N-terminal domain-like"/>
    <property type="match status" value="1"/>
</dbReference>
<dbReference type="OrthoDB" id="9791432at2"/>
<gene>
    <name evidence="3" type="ORF">BHE75_03516</name>
</gene>
<feature type="compositionally biased region" description="Gly residues" evidence="1">
    <location>
        <begin position="119"/>
        <end position="128"/>
    </location>
</feature>
<feature type="domain" description="Magnesium transporter MgtE intracellular" evidence="2">
    <location>
        <begin position="133"/>
        <end position="190"/>
    </location>
</feature>
<dbReference type="AlphaFoldDB" id="A0A1S1HHJ9"/>
<feature type="region of interest" description="Disordered" evidence="1">
    <location>
        <begin position="200"/>
        <end position="224"/>
    </location>
</feature>
<accession>A0A1S1HHJ9</accession>
<evidence type="ECO:0000313" key="4">
    <source>
        <dbReference type="Proteomes" id="UP000179467"/>
    </source>
</evidence>
<evidence type="ECO:0000313" key="3">
    <source>
        <dbReference type="EMBL" id="OHT21508.1"/>
    </source>
</evidence>
<proteinExistence type="predicted"/>
<sequence length="224" mass="23615">MAPPPSLFSRMSGVAGQLPGVVRDLVRKPSLLSLTAGVAGLSVIANAVAVAAPTAEQPAPASRLGASIQQSVRERDQAIADQKRGLDLREQALRASEARLKADLAQRQAEAAQPASSSGRGGAQGGDGNDSYDDLARIYQTMKPAKAAVIFERLDLDVQTEIARRMRERSTAMIVSNMTPNAAVQLSMALAGKRQLQPVVVEQQPQQPPARRPNGAAPRGLAAR</sequence>
<name>A0A1S1HHJ9_9SPHN</name>
<feature type="region of interest" description="Disordered" evidence="1">
    <location>
        <begin position="104"/>
        <end position="129"/>
    </location>
</feature>
<protein>
    <recommendedName>
        <fullName evidence="2">Magnesium transporter MgtE intracellular domain-containing protein</fullName>
    </recommendedName>
</protein>
<keyword evidence="4" id="KW-1185">Reference proteome</keyword>
<dbReference type="EMBL" id="MIPT01000001">
    <property type="protein sequence ID" value="OHT21508.1"/>
    <property type="molecule type" value="Genomic_DNA"/>
</dbReference>
<feature type="compositionally biased region" description="Low complexity" evidence="1">
    <location>
        <begin position="212"/>
        <end position="224"/>
    </location>
</feature>
<organism evidence="3 4">
    <name type="scientific">Edaphosphingomonas haloaromaticamans</name>
    <dbReference type="NCBI Taxonomy" id="653954"/>
    <lineage>
        <taxon>Bacteria</taxon>
        <taxon>Pseudomonadati</taxon>
        <taxon>Pseudomonadota</taxon>
        <taxon>Alphaproteobacteria</taxon>
        <taxon>Sphingomonadales</taxon>
        <taxon>Rhizorhabdaceae</taxon>
        <taxon>Edaphosphingomonas</taxon>
    </lineage>
</organism>